<dbReference type="InterPro" id="IPR038085">
    <property type="entry name" value="Rnp2-like_sf"/>
</dbReference>
<protein>
    <recommendedName>
        <fullName evidence="2">Ribonuclease P protein component 2</fullName>
        <shortName evidence="2">RNase P component 2</shortName>
        <ecNumber evidence="2">3.1.26.5</ecNumber>
    </recommendedName>
    <alternativeName>
        <fullName evidence="2">Pop5</fullName>
    </alternativeName>
</protein>
<evidence type="ECO:0000313" key="4">
    <source>
        <dbReference type="Proteomes" id="UP000245657"/>
    </source>
</evidence>
<comment type="subcellular location">
    <subcellularLocation>
        <location evidence="2">Cytoplasm</location>
    </subcellularLocation>
</comment>
<dbReference type="GO" id="GO:0001682">
    <property type="term" value="P:tRNA 5'-leader removal"/>
    <property type="evidence" value="ECO:0007669"/>
    <property type="project" value="UniProtKB-UniRule"/>
</dbReference>
<dbReference type="HAMAP" id="MF_00755">
    <property type="entry name" value="RNase_P_2"/>
    <property type="match status" value="1"/>
</dbReference>
<dbReference type="GO" id="GO:0005737">
    <property type="term" value="C:cytoplasm"/>
    <property type="evidence" value="ECO:0007669"/>
    <property type="project" value="UniProtKB-SubCell"/>
</dbReference>
<dbReference type="GO" id="GO:0030677">
    <property type="term" value="C:ribonuclease P complex"/>
    <property type="evidence" value="ECO:0007669"/>
    <property type="project" value="UniProtKB-UniRule"/>
</dbReference>
<reference evidence="3 4" key="1">
    <citation type="submission" date="2018-05" db="EMBL/GenBank/DDBJ databases">
        <title>Draft genome of Methanospirillum lacunae Ki8-1.</title>
        <authorList>
            <person name="Dueholm M.S."/>
            <person name="Nielsen P.H."/>
            <person name="Bakmann L.F."/>
            <person name="Otzen D.E."/>
        </authorList>
    </citation>
    <scope>NUCLEOTIDE SEQUENCE [LARGE SCALE GENOMIC DNA]</scope>
    <source>
        <strain evidence="3 4">Ki8-1</strain>
    </source>
</reference>
<dbReference type="GO" id="GO:0004526">
    <property type="term" value="F:ribonuclease P activity"/>
    <property type="evidence" value="ECO:0007669"/>
    <property type="project" value="UniProtKB-UniRule"/>
</dbReference>
<dbReference type="PANTHER" id="PTHR15441:SF2">
    <property type="entry name" value="RIBONUCLEASE P_MRP PROTEIN SUBUNIT POP5"/>
    <property type="match status" value="1"/>
</dbReference>
<keyword evidence="2" id="KW-0540">Nuclease</keyword>
<evidence type="ECO:0000313" key="3">
    <source>
        <dbReference type="EMBL" id="PWR69944.1"/>
    </source>
</evidence>
<dbReference type="AlphaFoldDB" id="A0A2V2MP02"/>
<proteinExistence type="inferred from homology"/>
<comment type="similarity">
    <text evidence="2">Belongs to the eukaryotic/archaeal RNase P protein component 2 family.</text>
</comment>
<evidence type="ECO:0000256" key="1">
    <source>
        <dbReference type="ARBA" id="ARBA00022694"/>
    </source>
</evidence>
<evidence type="ECO:0000256" key="2">
    <source>
        <dbReference type="HAMAP-Rule" id="MF_00755"/>
    </source>
</evidence>
<gene>
    <name evidence="2" type="primary">rnp2</name>
    <name evidence="3" type="ORF">DK846_16055</name>
</gene>
<dbReference type="RefSeq" id="WP_109970009.1">
    <property type="nucleotide sequence ID" value="NZ_CP176093.1"/>
</dbReference>
<comment type="subunit">
    <text evidence="2">Consists of a catalytic RNA component and at least 4-5 protein subunits.</text>
</comment>
<name>A0A2V2MP02_9EURY</name>
<comment type="catalytic activity">
    <reaction evidence="2">
        <text>Endonucleolytic cleavage of RNA, removing 5'-extranucleotides from tRNA precursor.</text>
        <dbReference type="EC" id="3.1.26.5"/>
    </reaction>
</comment>
<dbReference type="SUPFAM" id="SSF160350">
    <property type="entry name" value="Rnp2-like"/>
    <property type="match status" value="1"/>
</dbReference>
<dbReference type="Gene3D" id="3.30.70.3250">
    <property type="entry name" value="Ribonuclease P, Pop5 subunit"/>
    <property type="match status" value="1"/>
</dbReference>
<keyword evidence="2" id="KW-0255">Endonuclease</keyword>
<keyword evidence="2" id="KW-0378">Hydrolase</keyword>
<dbReference type="InterPro" id="IPR002759">
    <property type="entry name" value="Pop5/Rpp14/Rnp2-like"/>
</dbReference>
<sequence length="162" mass="18933">MRLRPSMRENYRYILTRVVSKEQIDAKDIYLSISDSFISLFGEVQASYAWVAVMEYSQPYTIIRFRRGYEQKVETAMAAVTNVKGIAAVLHPLKTSGTIKTIREEISKGENSYRSCRVKYHDEWFSVRILPQGWIDLKEKGINPNIPLYITEEDIEDLHYDE</sequence>
<dbReference type="OrthoDB" id="19261at2157"/>
<dbReference type="GeneID" id="97547466"/>
<dbReference type="EC" id="3.1.26.5" evidence="2"/>
<dbReference type="PANTHER" id="PTHR15441">
    <property type="entry name" value="RIBONUCLEASE P PROTEIN SUBUNIT P14"/>
    <property type="match status" value="1"/>
</dbReference>
<keyword evidence="2" id="KW-0963">Cytoplasm</keyword>
<comment type="caution">
    <text evidence="3">The sequence shown here is derived from an EMBL/GenBank/DDBJ whole genome shotgun (WGS) entry which is preliminary data.</text>
</comment>
<organism evidence="3 4">
    <name type="scientific">Methanospirillum lacunae</name>
    <dbReference type="NCBI Taxonomy" id="668570"/>
    <lineage>
        <taxon>Archaea</taxon>
        <taxon>Methanobacteriati</taxon>
        <taxon>Methanobacteriota</taxon>
        <taxon>Stenosarchaea group</taxon>
        <taxon>Methanomicrobia</taxon>
        <taxon>Methanomicrobiales</taxon>
        <taxon>Methanospirillaceae</taxon>
        <taxon>Methanospirillum</taxon>
    </lineage>
</organism>
<dbReference type="EMBL" id="QGMY01000017">
    <property type="protein sequence ID" value="PWR69944.1"/>
    <property type="molecule type" value="Genomic_DNA"/>
</dbReference>
<accession>A0A2V2MP02</accession>
<keyword evidence="1 2" id="KW-0819">tRNA processing</keyword>
<keyword evidence="4" id="KW-1185">Reference proteome</keyword>
<dbReference type="Proteomes" id="UP000245657">
    <property type="component" value="Unassembled WGS sequence"/>
</dbReference>
<dbReference type="Pfam" id="PF01900">
    <property type="entry name" value="RNase_P_Rpp14"/>
    <property type="match status" value="1"/>
</dbReference>
<comment type="function">
    <text evidence="2">Part of ribonuclease P, a protein complex that generates mature tRNA molecules by cleaving their 5'-ends.</text>
</comment>